<dbReference type="PANTHER" id="PTHR12632">
    <property type="entry name" value="TRANSCRIPTION FACTOR NF-Y ALPHA-RELATED"/>
    <property type="match status" value="1"/>
</dbReference>
<feature type="non-terminal residue" evidence="8">
    <location>
        <position position="1"/>
    </location>
</feature>
<proteinExistence type="inferred from homology"/>
<keyword evidence="2 6" id="KW-0805">Transcription regulation</keyword>
<keyword evidence="5 6" id="KW-0539">Nucleus</keyword>
<dbReference type="PROSITE" id="PS51152">
    <property type="entry name" value="NFYA_HAP2_2"/>
    <property type="match status" value="1"/>
</dbReference>
<feature type="region of interest" description="Disordered" evidence="7">
    <location>
        <begin position="61"/>
        <end position="98"/>
    </location>
</feature>
<feature type="region of interest" description="Disordered" evidence="7">
    <location>
        <begin position="1"/>
        <end position="28"/>
    </location>
</feature>
<name>A0A124SBJ1_CYNCS</name>
<evidence type="ECO:0000256" key="4">
    <source>
        <dbReference type="ARBA" id="ARBA00023163"/>
    </source>
</evidence>
<feature type="compositionally biased region" description="Polar residues" evidence="7">
    <location>
        <begin position="61"/>
        <end position="72"/>
    </location>
</feature>
<dbReference type="GO" id="GO:0003677">
    <property type="term" value="F:DNA binding"/>
    <property type="evidence" value="ECO:0007669"/>
    <property type="project" value="UniProtKB-KW"/>
</dbReference>
<dbReference type="STRING" id="59895.A0A124SBJ1"/>
<feature type="compositionally biased region" description="Basic and acidic residues" evidence="7">
    <location>
        <begin position="12"/>
        <end position="23"/>
    </location>
</feature>
<evidence type="ECO:0000313" key="9">
    <source>
        <dbReference type="Proteomes" id="UP000243975"/>
    </source>
</evidence>
<dbReference type="SMART" id="SM00521">
    <property type="entry name" value="CBF"/>
    <property type="match status" value="1"/>
</dbReference>
<evidence type="ECO:0000256" key="5">
    <source>
        <dbReference type="ARBA" id="ARBA00023242"/>
    </source>
</evidence>
<organism evidence="8 9">
    <name type="scientific">Cynara cardunculus var. scolymus</name>
    <name type="common">Globe artichoke</name>
    <name type="synonym">Cynara scolymus</name>
    <dbReference type="NCBI Taxonomy" id="59895"/>
    <lineage>
        <taxon>Eukaryota</taxon>
        <taxon>Viridiplantae</taxon>
        <taxon>Streptophyta</taxon>
        <taxon>Embryophyta</taxon>
        <taxon>Tracheophyta</taxon>
        <taxon>Spermatophyta</taxon>
        <taxon>Magnoliopsida</taxon>
        <taxon>eudicotyledons</taxon>
        <taxon>Gunneridae</taxon>
        <taxon>Pentapetalae</taxon>
        <taxon>asterids</taxon>
        <taxon>campanulids</taxon>
        <taxon>Asterales</taxon>
        <taxon>Asteraceae</taxon>
        <taxon>Carduoideae</taxon>
        <taxon>Cardueae</taxon>
        <taxon>Carduinae</taxon>
        <taxon>Cynara</taxon>
    </lineage>
</organism>
<dbReference type="EMBL" id="LEKV01005093">
    <property type="protein sequence ID" value="KVH90790.1"/>
    <property type="molecule type" value="Genomic_DNA"/>
</dbReference>
<comment type="subcellular location">
    <subcellularLocation>
        <location evidence="1 6">Nucleus</location>
    </subcellularLocation>
</comment>
<dbReference type="GO" id="GO:0003700">
    <property type="term" value="F:DNA-binding transcription factor activity"/>
    <property type="evidence" value="ECO:0007669"/>
    <property type="project" value="UniProtKB-UniRule"/>
</dbReference>
<protein>
    <recommendedName>
        <fullName evidence="6">Nuclear transcription factor Y subunit</fullName>
    </recommendedName>
</protein>
<feature type="compositionally biased region" description="Basic and acidic residues" evidence="7">
    <location>
        <begin position="223"/>
        <end position="235"/>
    </location>
</feature>
<dbReference type="Gene3D" id="6.10.250.2430">
    <property type="match status" value="1"/>
</dbReference>
<feature type="compositionally biased region" description="Polar residues" evidence="7">
    <location>
        <begin position="247"/>
        <end position="257"/>
    </location>
</feature>
<evidence type="ECO:0000256" key="2">
    <source>
        <dbReference type="ARBA" id="ARBA00023015"/>
    </source>
</evidence>
<evidence type="ECO:0000313" key="8">
    <source>
        <dbReference type="EMBL" id="KVH90790.1"/>
    </source>
</evidence>
<keyword evidence="4 6" id="KW-0804">Transcription</keyword>
<dbReference type="GO" id="GO:0005634">
    <property type="term" value="C:nucleus"/>
    <property type="evidence" value="ECO:0007669"/>
    <property type="project" value="UniProtKB-SubCell"/>
</dbReference>
<evidence type="ECO:0000256" key="1">
    <source>
        <dbReference type="ARBA" id="ARBA00004123"/>
    </source>
</evidence>
<dbReference type="Proteomes" id="UP000243975">
    <property type="component" value="Unassembled WGS sequence"/>
</dbReference>
<gene>
    <name evidence="8" type="ORF">Ccrd_007198</name>
</gene>
<reference evidence="8 9" key="1">
    <citation type="journal article" date="2016" name="Sci. Rep.">
        <title>The genome sequence of the outbreeding globe artichoke constructed de novo incorporating a phase-aware low-pass sequencing strategy of F1 progeny.</title>
        <authorList>
            <person name="Scaglione D."/>
            <person name="Reyes-Chin-Wo S."/>
            <person name="Acquadro A."/>
            <person name="Froenicke L."/>
            <person name="Portis E."/>
            <person name="Beitel C."/>
            <person name="Tirone M."/>
            <person name="Mauro R."/>
            <person name="Lo Monaco A."/>
            <person name="Mauromicale G."/>
            <person name="Faccioli P."/>
            <person name="Cattivelli L."/>
            <person name="Rieseberg L."/>
            <person name="Michelmore R."/>
            <person name="Lanteri S."/>
        </authorList>
    </citation>
    <scope>NUCLEOTIDE SEQUENCE [LARGE SCALE GENOMIC DNA]</scope>
    <source>
        <strain evidence="8">2C</strain>
    </source>
</reference>
<evidence type="ECO:0000256" key="6">
    <source>
        <dbReference type="RuleBase" id="RU367155"/>
    </source>
</evidence>
<dbReference type="OMA" id="GQQNFQH"/>
<feature type="region of interest" description="Disordered" evidence="7">
    <location>
        <begin position="212"/>
        <end position="263"/>
    </location>
</feature>
<evidence type="ECO:0000256" key="7">
    <source>
        <dbReference type="SAM" id="MobiDB-lite"/>
    </source>
</evidence>
<comment type="subunit">
    <text evidence="6">Heterotrimer.</text>
</comment>
<accession>A0A124SBJ1</accession>
<keyword evidence="3 6" id="KW-0238">DNA-binding</keyword>
<feature type="compositionally biased region" description="Polar residues" evidence="7">
    <location>
        <begin position="301"/>
        <end position="314"/>
    </location>
</feature>
<keyword evidence="9" id="KW-1185">Reference proteome</keyword>
<dbReference type="Pfam" id="PF02045">
    <property type="entry name" value="CBFB_NFYA"/>
    <property type="match status" value="1"/>
</dbReference>
<dbReference type="AlphaFoldDB" id="A0A124SBJ1"/>
<comment type="caution">
    <text evidence="8">The sequence shown here is derived from an EMBL/GenBank/DDBJ whole genome shotgun (WGS) entry which is preliminary data.</text>
</comment>
<evidence type="ECO:0000256" key="3">
    <source>
        <dbReference type="ARBA" id="ARBA00023125"/>
    </source>
</evidence>
<dbReference type="InterPro" id="IPR001289">
    <property type="entry name" value="NFYA"/>
</dbReference>
<dbReference type="Gramene" id="KVH90790">
    <property type="protein sequence ID" value="KVH90790"/>
    <property type="gene ID" value="Ccrd_007198"/>
</dbReference>
<comment type="function">
    <text evidence="6">Component of the sequence-specific heterotrimeric transcription factor (NF-Y) which specifically recognizes a 5'-CCAAT-3' box motif found in the promoters of its target genes.</text>
</comment>
<feature type="region of interest" description="Disordered" evidence="7">
    <location>
        <begin position="277"/>
        <end position="320"/>
    </location>
</feature>
<comment type="similarity">
    <text evidence="6">Belongs to the NFYA/HAP2 subunit family.</text>
</comment>
<sequence>PTNVKRAPQIGDIHEKQREENTRWRGTTKNVEVANKHKYQQRGFTVLAQYCINSMSSTAMQANSADSSSPEQSLDRDSQSDEVLSEEEDDVSKETHDVPYFPSGAFQITLLIIIHSSASHVSVTPNETREIQYGKTSRGHFTLNHVYSYLNIDDKFHPSVSDSYGQGQQNFQHGAPNILPRNEETVAQAPQPELVGHSVPYLHESRHQHAMRRVRSSGGRFAKKTETNASEDKKATGSGASGMKRMQSGQSGESFSETRGGVVNSCNGRTYAVDGGGRYDNQDGFQGSSYHSDIGEGGSLGQQWATMPANQGSQRAVAMK</sequence>